<reference evidence="1" key="1">
    <citation type="submission" date="2022-01" db="EMBL/GenBank/DDBJ databases">
        <authorList>
            <person name="King R."/>
        </authorList>
    </citation>
    <scope>NUCLEOTIDE SEQUENCE</scope>
</reference>
<dbReference type="EMBL" id="OU892278">
    <property type="protein sequence ID" value="CAG9765120.1"/>
    <property type="molecule type" value="Genomic_DNA"/>
</dbReference>
<sequence length="89" mass="9716">MASKVPGVKLNNGLVMPIFGLGTWKGSTADYAVIYLRPKLFAPGQAYVTLSRIKSLDGLLIEDLDISKLTGKTPCNIDALAEMHRLRQI</sequence>
<dbReference type="OrthoDB" id="6748077at2759"/>
<dbReference type="AlphaFoldDB" id="A0A9N9QNE3"/>
<evidence type="ECO:0000313" key="1">
    <source>
        <dbReference type="EMBL" id="CAG9765120.1"/>
    </source>
</evidence>
<organism evidence="1 2">
    <name type="scientific">Ceutorhynchus assimilis</name>
    <name type="common">cabbage seed weevil</name>
    <dbReference type="NCBI Taxonomy" id="467358"/>
    <lineage>
        <taxon>Eukaryota</taxon>
        <taxon>Metazoa</taxon>
        <taxon>Ecdysozoa</taxon>
        <taxon>Arthropoda</taxon>
        <taxon>Hexapoda</taxon>
        <taxon>Insecta</taxon>
        <taxon>Pterygota</taxon>
        <taxon>Neoptera</taxon>
        <taxon>Endopterygota</taxon>
        <taxon>Coleoptera</taxon>
        <taxon>Polyphaga</taxon>
        <taxon>Cucujiformia</taxon>
        <taxon>Curculionidae</taxon>
        <taxon>Ceutorhynchinae</taxon>
        <taxon>Ceutorhynchus</taxon>
    </lineage>
</organism>
<dbReference type="Proteomes" id="UP001152799">
    <property type="component" value="Chromosome 2"/>
</dbReference>
<evidence type="ECO:0000313" key="2">
    <source>
        <dbReference type="Proteomes" id="UP001152799"/>
    </source>
</evidence>
<proteinExistence type="predicted"/>
<gene>
    <name evidence="1" type="ORF">CEUTPL_LOCUS5736</name>
</gene>
<accession>A0A9N9QNE3</accession>
<keyword evidence="2" id="KW-1185">Reference proteome</keyword>
<name>A0A9N9QNE3_9CUCU</name>
<protein>
    <submittedName>
        <fullName evidence="1">Uncharacterized protein</fullName>
    </submittedName>
</protein>